<feature type="domain" description="Phosphoribosyltransferase" evidence="1">
    <location>
        <begin position="99"/>
        <end position="210"/>
    </location>
</feature>
<keyword evidence="2" id="KW-0328">Glycosyltransferase</keyword>
<accession>A0A8H7ZNZ0</accession>
<proteinExistence type="predicted"/>
<feature type="domain" description="Phosphoribosyltransferase" evidence="1">
    <location>
        <begin position="234"/>
        <end position="307"/>
    </location>
</feature>
<dbReference type="InterPro" id="IPR000836">
    <property type="entry name" value="PRTase_dom"/>
</dbReference>
<dbReference type="Gene3D" id="3.40.50.2020">
    <property type="match status" value="3"/>
</dbReference>
<feature type="domain" description="Phosphoribosyltransferase" evidence="1">
    <location>
        <begin position="24"/>
        <end position="60"/>
    </location>
</feature>
<dbReference type="Proteomes" id="UP000673691">
    <property type="component" value="Unassembled WGS sequence"/>
</dbReference>
<keyword evidence="2" id="KW-0808">Transferase</keyword>
<dbReference type="InterPro" id="IPR029057">
    <property type="entry name" value="PRTase-like"/>
</dbReference>
<sequence length="307" mass="33731">MTVADPPAATAAYKLPEQVHLLEQTNQLVALLTIIRERNTPRADFVFYSDRIIRLLVEEGSEPACCLRAAARDGREDGEVLRAGALREVARFGIFLFLVRFLTHTFFCLLGSPGLNHLPVVESHVFTPTGAVARGVDFVGKICGVAIMRAGEAMEKGLRECCRSVRIGKILIQRDEETAEAKLFYSKLPPDIARRYVLLLDPMLGEAKETVPFCRSGPKQREKLTPHAPSSAIKPFSATGGSAIKAIEALVEQDVREDNIIFLNLICAMEGVNAVLKRFPRVKIITCAIDEGIDENKCIKPGLGDFG</sequence>
<gene>
    <name evidence="2" type="ORF">BJ554DRAFT_3880</name>
</gene>
<evidence type="ECO:0000313" key="3">
    <source>
        <dbReference type="Proteomes" id="UP000673691"/>
    </source>
</evidence>
<dbReference type="CDD" id="cd06223">
    <property type="entry name" value="PRTases_typeI"/>
    <property type="match status" value="1"/>
</dbReference>
<comment type="caution">
    <text evidence="2">The sequence shown here is derived from an EMBL/GenBank/DDBJ whole genome shotgun (WGS) entry which is preliminary data.</text>
</comment>
<dbReference type="GO" id="GO:0016757">
    <property type="term" value="F:glycosyltransferase activity"/>
    <property type="evidence" value="ECO:0007669"/>
    <property type="project" value="UniProtKB-KW"/>
</dbReference>
<dbReference type="OrthoDB" id="106623at2759"/>
<dbReference type="SUPFAM" id="SSF53271">
    <property type="entry name" value="PRTase-like"/>
    <property type="match status" value="3"/>
</dbReference>
<dbReference type="Pfam" id="PF14681">
    <property type="entry name" value="UPRTase"/>
    <property type="match status" value="3"/>
</dbReference>
<evidence type="ECO:0000259" key="1">
    <source>
        <dbReference type="Pfam" id="PF14681"/>
    </source>
</evidence>
<protein>
    <submittedName>
        <fullName evidence="2">FUR1-uracil phosphoribosyltransferase</fullName>
    </submittedName>
</protein>
<dbReference type="EMBL" id="JAEFCI010011817">
    <property type="protein sequence ID" value="KAG5456392.1"/>
    <property type="molecule type" value="Genomic_DNA"/>
</dbReference>
<evidence type="ECO:0000313" key="2">
    <source>
        <dbReference type="EMBL" id="KAG5456392.1"/>
    </source>
</evidence>
<dbReference type="AlphaFoldDB" id="A0A8H7ZNZ0"/>
<keyword evidence="3" id="KW-1185">Reference proteome</keyword>
<reference evidence="2 3" key="1">
    <citation type="journal article" name="Sci. Rep.">
        <title>Genome-scale phylogenetic analyses confirm Olpidium as the closest living zoosporic fungus to the non-flagellated, terrestrial fungi.</title>
        <authorList>
            <person name="Chang Y."/>
            <person name="Rochon D."/>
            <person name="Sekimoto S."/>
            <person name="Wang Y."/>
            <person name="Chovatia M."/>
            <person name="Sandor L."/>
            <person name="Salamov A."/>
            <person name="Grigoriev I.V."/>
            <person name="Stajich J.E."/>
            <person name="Spatafora J.W."/>
        </authorList>
    </citation>
    <scope>NUCLEOTIDE SEQUENCE [LARGE SCALE GENOMIC DNA]</scope>
    <source>
        <strain evidence="2">S191</strain>
    </source>
</reference>
<name>A0A8H7ZNZ0_9FUNG</name>
<organism evidence="2 3">
    <name type="scientific">Olpidium bornovanus</name>
    <dbReference type="NCBI Taxonomy" id="278681"/>
    <lineage>
        <taxon>Eukaryota</taxon>
        <taxon>Fungi</taxon>
        <taxon>Fungi incertae sedis</taxon>
        <taxon>Olpidiomycota</taxon>
        <taxon>Olpidiomycotina</taxon>
        <taxon>Olpidiomycetes</taxon>
        <taxon>Olpidiales</taxon>
        <taxon>Olpidiaceae</taxon>
        <taxon>Olpidium</taxon>
    </lineage>
</organism>